<dbReference type="InterPro" id="IPR034005">
    <property type="entry name" value="M3A_DCP"/>
</dbReference>
<evidence type="ECO:0000256" key="2">
    <source>
        <dbReference type="ARBA" id="ARBA00022670"/>
    </source>
</evidence>
<evidence type="ECO:0000259" key="8">
    <source>
        <dbReference type="Pfam" id="PF01432"/>
    </source>
</evidence>
<dbReference type="InterPro" id="IPR045090">
    <property type="entry name" value="Pept_M3A_M3B"/>
</dbReference>
<gene>
    <name evidence="9" type="ORF">JHX87_06155</name>
</gene>
<dbReference type="Proteomes" id="UP001219349">
    <property type="component" value="Chromosome"/>
</dbReference>
<comment type="cofactor">
    <cofactor evidence="7">
        <name>Zn(2+)</name>
        <dbReference type="ChEBI" id="CHEBI:29105"/>
    </cofactor>
    <text evidence="7">Binds 1 zinc ion.</text>
</comment>
<dbReference type="PANTHER" id="PTHR43660">
    <property type="entry name" value="DIPEPTIDYL CARBOXYPEPTIDASE"/>
    <property type="match status" value="1"/>
</dbReference>
<comment type="similarity">
    <text evidence="1 7">Belongs to the peptidase M3 family.</text>
</comment>
<dbReference type="RefSeq" id="WP_271883248.1">
    <property type="nucleotide sequence ID" value="NZ_CP067136.1"/>
</dbReference>
<keyword evidence="2 7" id="KW-0645">Protease</keyword>
<keyword evidence="10" id="KW-1185">Reference proteome</keyword>
<dbReference type="Pfam" id="PF01432">
    <property type="entry name" value="Peptidase_M3"/>
    <property type="match status" value="1"/>
</dbReference>
<organism evidence="9 10">
    <name type="scientific">Paracoccus fistulariae</name>
    <dbReference type="NCBI Taxonomy" id="658446"/>
    <lineage>
        <taxon>Bacteria</taxon>
        <taxon>Pseudomonadati</taxon>
        <taxon>Pseudomonadota</taxon>
        <taxon>Alphaproteobacteria</taxon>
        <taxon>Rhodobacterales</taxon>
        <taxon>Paracoccaceae</taxon>
        <taxon>Paracoccus</taxon>
    </lineage>
</organism>
<evidence type="ECO:0000256" key="5">
    <source>
        <dbReference type="ARBA" id="ARBA00022833"/>
    </source>
</evidence>
<evidence type="ECO:0000313" key="9">
    <source>
        <dbReference type="EMBL" id="WCR08396.1"/>
    </source>
</evidence>
<evidence type="ECO:0000313" key="10">
    <source>
        <dbReference type="Proteomes" id="UP001219349"/>
    </source>
</evidence>
<keyword evidence="3 7" id="KW-0479">Metal-binding</keyword>
<dbReference type="InterPro" id="IPR024077">
    <property type="entry name" value="Neurolysin/TOP_dom2"/>
</dbReference>
<name>A0ABY7SNI9_9RHOB</name>
<dbReference type="EMBL" id="CP067136">
    <property type="protein sequence ID" value="WCR08396.1"/>
    <property type="molecule type" value="Genomic_DNA"/>
</dbReference>
<evidence type="ECO:0000256" key="4">
    <source>
        <dbReference type="ARBA" id="ARBA00022801"/>
    </source>
</evidence>
<evidence type="ECO:0000256" key="7">
    <source>
        <dbReference type="RuleBase" id="RU003435"/>
    </source>
</evidence>
<keyword evidence="5 7" id="KW-0862">Zinc</keyword>
<sequence>MNPELTHWTGPQGLPRFDLIEDSDFAPAFDRELAGAEAAIEAIAANPEPASFENTVAAMELAEDGLNRVLSVFYNLVGVDSNPRRQELQRDFAPRLADYSSRITMDPRLYARVKAVAQTADQLAPQDRRITELALRNLTRAGAGLDEAGRKRMAQISARMAVLTTEFAQNVLTDERDYVLPIPDDRLAGLPDWLLRAMRAAAKERGLAGQIVTLNRSLIVPFLEYSQERGLRETAFKAWAARGSGDGAGGAATNNLPLITEILALRHERAQLLGYQDFAAYKLEPEMAGDAQTVEDLLMQVWGPATRRAAEDEAKLTAMLRDDGVNGPLEPWDWRLYAERLRQREHDFDAAQVTPYLTLDAMLGAVFDVAHKLYRLEFEAFEAPLLSPDVRAWRVTRDGQLMAIFLGDFFARPSKRSGAWCSALQMQHKIGKGQRPIVVNVCNFTPPEQAGAPAFLSWDDAHTLFHEFGHATHHILSDVTWPSIAGTSVAQDFVELPSQLYEHWLEQPAVLDAHARHFETGAPLPADLRDRLLAAGNADAGFSTTEYLESALVDLALHRGAPARDAMARQAEVLAELGAPGAIPMRHATPHFAHVFSGNSYASGYYSYMWSEVMDADAFAAFEETGDIFDPETARRLEDTILSKGGSQPADELWIAFRERMPGVEALLRGRGLI</sequence>
<keyword evidence="6 7" id="KW-0482">Metalloprotease</keyword>
<dbReference type="Gene3D" id="3.40.390.10">
    <property type="entry name" value="Collagenase (Catalytic Domain)"/>
    <property type="match status" value="1"/>
</dbReference>
<feature type="domain" description="Peptidase M3A/M3B catalytic" evidence="8">
    <location>
        <begin position="223"/>
        <end position="672"/>
    </location>
</feature>
<evidence type="ECO:0000256" key="1">
    <source>
        <dbReference type="ARBA" id="ARBA00006040"/>
    </source>
</evidence>
<dbReference type="SUPFAM" id="SSF55486">
    <property type="entry name" value="Metalloproteases ('zincins'), catalytic domain"/>
    <property type="match status" value="1"/>
</dbReference>
<dbReference type="Gene3D" id="1.10.1370.40">
    <property type="match status" value="1"/>
</dbReference>
<protein>
    <submittedName>
        <fullName evidence="9">M3 family metallopeptidase</fullName>
    </submittedName>
</protein>
<dbReference type="InterPro" id="IPR001567">
    <property type="entry name" value="Pept_M3A_M3B_dom"/>
</dbReference>
<keyword evidence="4 7" id="KW-0378">Hydrolase</keyword>
<dbReference type="InterPro" id="IPR024079">
    <property type="entry name" value="MetalloPept_cat_dom_sf"/>
</dbReference>
<accession>A0ABY7SNI9</accession>
<dbReference type="PANTHER" id="PTHR43660:SF1">
    <property type="entry name" value="DIPEPTIDYL CARBOXYPEPTIDASE"/>
    <property type="match status" value="1"/>
</dbReference>
<dbReference type="CDD" id="cd06456">
    <property type="entry name" value="M3A_DCP"/>
    <property type="match status" value="1"/>
</dbReference>
<dbReference type="Gene3D" id="1.10.1370.10">
    <property type="entry name" value="Neurolysin, domain 3"/>
    <property type="match status" value="1"/>
</dbReference>
<evidence type="ECO:0000256" key="6">
    <source>
        <dbReference type="ARBA" id="ARBA00023049"/>
    </source>
</evidence>
<proteinExistence type="inferred from homology"/>
<reference evidence="9 10" key="1">
    <citation type="submission" date="2021-01" db="EMBL/GenBank/DDBJ databases">
        <title>Biogeographic distribution of Paracoccus.</title>
        <authorList>
            <person name="Hollensteiner J."/>
            <person name="Leineberger J."/>
            <person name="Brinkhoff T."/>
            <person name="Daniel R."/>
        </authorList>
    </citation>
    <scope>NUCLEOTIDE SEQUENCE [LARGE SCALE GENOMIC DNA]</scope>
    <source>
        <strain evidence="9 10">KCTC 22803</strain>
    </source>
</reference>
<evidence type="ECO:0000256" key="3">
    <source>
        <dbReference type="ARBA" id="ARBA00022723"/>
    </source>
</evidence>